<dbReference type="Proteomes" id="UP001497497">
    <property type="component" value="Unassembled WGS sequence"/>
</dbReference>
<reference evidence="1 2" key="1">
    <citation type="submission" date="2024-04" db="EMBL/GenBank/DDBJ databases">
        <authorList>
            <consortium name="Genoscope - CEA"/>
            <person name="William W."/>
        </authorList>
    </citation>
    <scope>NUCLEOTIDE SEQUENCE [LARGE SCALE GENOMIC DNA]</scope>
</reference>
<sequence>GSVFLHNSNTSSEDMFSRGPDLRSLCCDHVLRGQPSLYLLIPFMQLTRKVESSLYLPNLIQSISRFVHIILCELIEAELYRLIEAELYRLIEAELYRLIEA</sequence>
<evidence type="ECO:0000313" key="2">
    <source>
        <dbReference type="Proteomes" id="UP001497497"/>
    </source>
</evidence>
<feature type="non-terminal residue" evidence="1">
    <location>
        <position position="1"/>
    </location>
</feature>
<organism evidence="1 2">
    <name type="scientific">Lymnaea stagnalis</name>
    <name type="common">Great pond snail</name>
    <name type="synonym">Helix stagnalis</name>
    <dbReference type="NCBI Taxonomy" id="6523"/>
    <lineage>
        <taxon>Eukaryota</taxon>
        <taxon>Metazoa</taxon>
        <taxon>Spiralia</taxon>
        <taxon>Lophotrochozoa</taxon>
        <taxon>Mollusca</taxon>
        <taxon>Gastropoda</taxon>
        <taxon>Heterobranchia</taxon>
        <taxon>Euthyneura</taxon>
        <taxon>Panpulmonata</taxon>
        <taxon>Hygrophila</taxon>
        <taxon>Lymnaeoidea</taxon>
        <taxon>Lymnaeidae</taxon>
        <taxon>Lymnaea</taxon>
    </lineage>
</organism>
<feature type="non-terminal residue" evidence="1">
    <location>
        <position position="101"/>
    </location>
</feature>
<keyword evidence="2" id="KW-1185">Reference proteome</keyword>
<gene>
    <name evidence="1" type="ORF">GSLYS_00011642001</name>
</gene>
<name>A0AAV2HUR4_LYMST</name>
<comment type="caution">
    <text evidence="1">The sequence shown here is derived from an EMBL/GenBank/DDBJ whole genome shotgun (WGS) entry which is preliminary data.</text>
</comment>
<dbReference type="AlphaFoldDB" id="A0AAV2HUR4"/>
<evidence type="ECO:0000313" key="1">
    <source>
        <dbReference type="EMBL" id="CAL1537740.1"/>
    </source>
</evidence>
<protein>
    <submittedName>
        <fullName evidence="1">Uncharacterized protein</fullName>
    </submittedName>
</protein>
<dbReference type="EMBL" id="CAXITT010000273">
    <property type="protein sequence ID" value="CAL1537740.1"/>
    <property type="molecule type" value="Genomic_DNA"/>
</dbReference>
<accession>A0AAV2HUR4</accession>
<proteinExistence type="predicted"/>